<dbReference type="Pfam" id="PF05699">
    <property type="entry name" value="Dimer_Tnp_hAT"/>
    <property type="match status" value="1"/>
</dbReference>
<dbReference type="PANTHER" id="PTHR47611">
    <property type="entry name" value="HAT DIMERISATION DOMAIN, C-TERMINAL"/>
    <property type="match status" value="1"/>
</dbReference>
<dbReference type="GO" id="GO:0046983">
    <property type="term" value="F:protein dimerization activity"/>
    <property type="evidence" value="ECO:0007669"/>
    <property type="project" value="InterPro"/>
</dbReference>
<dbReference type="OMA" id="GSMTCLE"/>
<organism evidence="3">
    <name type="scientific">Amphimedon queenslandica</name>
    <name type="common">Sponge</name>
    <dbReference type="NCBI Taxonomy" id="400682"/>
    <lineage>
        <taxon>Eukaryota</taxon>
        <taxon>Metazoa</taxon>
        <taxon>Porifera</taxon>
        <taxon>Demospongiae</taxon>
        <taxon>Heteroscleromorpha</taxon>
        <taxon>Haplosclerida</taxon>
        <taxon>Niphatidae</taxon>
        <taxon>Amphimedon</taxon>
    </lineage>
</organism>
<dbReference type="InterPro" id="IPR012337">
    <property type="entry name" value="RNaseH-like_sf"/>
</dbReference>
<proteinExistence type="predicted"/>
<accession>A0A1X7SR93</accession>
<dbReference type="PANTHER" id="PTHR47611:SF3">
    <property type="entry name" value="HAT C-TERMINAL DIMERISATION DOMAIN-CONTAINING PROTEIN"/>
    <property type="match status" value="1"/>
</dbReference>
<dbReference type="AlphaFoldDB" id="A0A1X7SR93"/>
<reference evidence="3" key="1">
    <citation type="submission" date="2017-05" db="UniProtKB">
        <authorList>
            <consortium name="EnsemblMetazoa"/>
        </authorList>
    </citation>
    <scope>IDENTIFICATION</scope>
</reference>
<evidence type="ECO:0000313" key="3">
    <source>
        <dbReference type="EnsemblMetazoa" id="Aqu2.1.04651_001"/>
    </source>
</evidence>
<feature type="region of interest" description="Disordered" evidence="1">
    <location>
        <begin position="1"/>
        <end position="23"/>
    </location>
</feature>
<dbReference type="STRING" id="400682.A0A1X7SR93"/>
<evidence type="ECO:0000259" key="2">
    <source>
        <dbReference type="Pfam" id="PF05699"/>
    </source>
</evidence>
<sequence>MELMEAMQTSEKDEVVELSEPPAKKSKNSAIHFLLGDTVASVETGSMTCLEEMEYFRKEPVLGLESDVFEWWRKNQEMFPHLSDIARKLLCIPATSVPSERIFSVAGGIVTKKRTNLKPENVDMLVFLNKNLPPI</sequence>
<dbReference type="OrthoDB" id="1607513at2759"/>
<dbReference type="InParanoid" id="A0A1X7SR93"/>
<name>A0A1X7SR93_AMPQE</name>
<dbReference type="eggNOG" id="KOG1121">
    <property type="taxonomic scope" value="Eukaryota"/>
</dbReference>
<evidence type="ECO:0000256" key="1">
    <source>
        <dbReference type="SAM" id="MobiDB-lite"/>
    </source>
</evidence>
<dbReference type="SUPFAM" id="SSF53098">
    <property type="entry name" value="Ribonuclease H-like"/>
    <property type="match status" value="1"/>
</dbReference>
<dbReference type="InterPro" id="IPR008906">
    <property type="entry name" value="HATC_C_dom"/>
</dbReference>
<dbReference type="EnsemblMetazoa" id="Aqu2.1.04651_001">
    <property type="protein sequence ID" value="Aqu2.1.04651_001"/>
    <property type="gene ID" value="Aqu2.1.04651"/>
</dbReference>
<protein>
    <recommendedName>
        <fullName evidence="2">HAT C-terminal dimerisation domain-containing protein</fullName>
    </recommendedName>
</protein>
<feature type="domain" description="HAT C-terminal dimerisation" evidence="2">
    <location>
        <begin position="53"/>
        <end position="132"/>
    </location>
</feature>